<dbReference type="Proteomes" id="UP000887116">
    <property type="component" value="Unassembled WGS sequence"/>
</dbReference>
<proteinExistence type="predicted"/>
<reference evidence="1" key="1">
    <citation type="submission" date="2020-07" db="EMBL/GenBank/DDBJ databases">
        <title>Multicomponent nature underlies the extraordinary mechanical properties of spider dragline silk.</title>
        <authorList>
            <person name="Kono N."/>
            <person name="Nakamura H."/>
            <person name="Mori M."/>
            <person name="Yoshida Y."/>
            <person name="Ohtoshi R."/>
            <person name="Malay A.D."/>
            <person name="Moran D.A.P."/>
            <person name="Tomita M."/>
            <person name="Numata K."/>
            <person name="Arakawa K."/>
        </authorList>
    </citation>
    <scope>NUCLEOTIDE SEQUENCE</scope>
</reference>
<organism evidence="1 2">
    <name type="scientific">Trichonephila clavata</name>
    <name type="common">Joro spider</name>
    <name type="synonym">Nephila clavata</name>
    <dbReference type="NCBI Taxonomy" id="2740835"/>
    <lineage>
        <taxon>Eukaryota</taxon>
        <taxon>Metazoa</taxon>
        <taxon>Ecdysozoa</taxon>
        <taxon>Arthropoda</taxon>
        <taxon>Chelicerata</taxon>
        <taxon>Arachnida</taxon>
        <taxon>Araneae</taxon>
        <taxon>Araneomorphae</taxon>
        <taxon>Entelegynae</taxon>
        <taxon>Araneoidea</taxon>
        <taxon>Nephilidae</taxon>
        <taxon>Trichonephila</taxon>
    </lineage>
</organism>
<evidence type="ECO:0000313" key="1">
    <source>
        <dbReference type="EMBL" id="GFR16090.1"/>
    </source>
</evidence>
<gene>
    <name evidence="1" type="ORF">TNCT_310971</name>
</gene>
<dbReference type="AlphaFoldDB" id="A0A8X6LNB7"/>
<name>A0A8X6LNB7_TRICU</name>
<dbReference type="EMBL" id="BMAO01007454">
    <property type="protein sequence ID" value="GFR16090.1"/>
    <property type="molecule type" value="Genomic_DNA"/>
</dbReference>
<accession>A0A8X6LNB7</accession>
<keyword evidence="2" id="KW-1185">Reference proteome</keyword>
<comment type="caution">
    <text evidence="1">The sequence shown here is derived from an EMBL/GenBank/DDBJ whole genome shotgun (WGS) entry which is preliminary data.</text>
</comment>
<sequence>MWTDMFSRPLRRLMTAGRRHLSISGIIFSPISQRPALLSILKDGKKPSPDYVHYLVFVFFFNDPAAQLKRGLLGSLGFGIIP</sequence>
<protein>
    <submittedName>
        <fullName evidence="1">Uncharacterized protein</fullName>
    </submittedName>
</protein>
<evidence type="ECO:0000313" key="2">
    <source>
        <dbReference type="Proteomes" id="UP000887116"/>
    </source>
</evidence>